<name>A0A6M8U918_9GAMM</name>
<dbReference type="AlphaFoldDB" id="A0A6M8U918"/>
<evidence type="ECO:0000313" key="3">
    <source>
        <dbReference type="EMBL" id="QKJ87185.1"/>
    </source>
</evidence>
<dbReference type="SUPFAM" id="SSF53067">
    <property type="entry name" value="Actin-like ATPase domain"/>
    <property type="match status" value="1"/>
</dbReference>
<dbReference type="InterPro" id="IPR043129">
    <property type="entry name" value="ATPase_NBD"/>
</dbReference>
<evidence type="ECO:0000313" key="4">
    <source>
        <dbReference type="Proteomes" id="UP000505325"/>
    </source>
</evidence>
<dbReference type="KEGG" id="pmak:PMPD1_2240"/>
<dbReference type="InterPro" id="IPR000835">
    <property type="entry name" value="HTH_MarR-typ"/>
</dbReference>
<dbReference type="InterPro" id="IPR000600">
    <property type="entry name" value="ROK"/>
</dbReference>
<dbReference type="Gene3D" id="3.30.420.40">
    <property type="match status" value="2"/>
</dbReference>
<dbReference type="PANTHER" id="PTHR18964">
    <property type="entry name" value="ROK (REPRESSOR, ORF, KINASE) FAMILY"/>
    <property type="match status" value="1"/>
</dbReference>
<feature type="domain" description="HTH marR-type" evidence="2">
    <location>
        <begin position="3"/>
        <end position="48"/>
    </location>
</feature>
<keyword evidence="4" id="KW-1185">Reference proteome</keyword>
<dbReference type="GO" id="GO:0003700">
    <property type="term" value="F:DNA-binding transcription factor activity"/>
    <property type="evidence" value="ECO:0007669"/>
    <property type="project" value="InterPro"/>
</dbReference>
<dbReference type="Pfam" id="PF12802">
    <property type="entry name" value="MarR_2"/>
    <property type="match status" value="1"/>
</dbReference>
<dbReference type="EMBL" id="CP054212">
    <property type="protein sequence ID" value="QKJ87185.1"/>
    <property type="molecule type" value="Genomic_DNA"/>
</dbReference>
<dbReference type="Gene3D" id="1.10.10.10">
    <property type="entry name" value="Winged helix-like DNA-binding domain superfamily/Winged helix DNA-binding domain"/>
    <property type="match status" value="1"/>
</dbReference>
<proteinExistence type="inferred from homology"/>
<accession>A0A6M8U918</accession>
<dbReference type="Pfam" id="PF00480">
    <property type="entry name" value="ROK"/>
    <property type="match status" value="1"/>
</dbReference>
<dbReference type="CDD" id="cd24073">
    <property type="entry name" value="ASKHA_ATPase_ROK_CYANR"/>
    <property type="match status" value="1"/>
</dbReference>
<dbReference type="InterPro" id="IPR036390">
    <property type="entry name" value="WH_DNA-bd_sf"/>
</dbReference>
<dbReference type="SUPFAM" id="SSF46785">
    <property type="entry name" value="Winged helix' DNA-binding domain"/>
    <property type="match status" value="1"/>
</dbReference>
<protein>
    <submittedName>
        <fullName evidence="3">Transcriptional regulator</fullName>
    </submittedName>
</protein>
<dbReference type="PANTHER" id="PTHR18964:SF149">
    <property type="entry name" value="BIFUNCTIONAL UDP-N-ACETYLGLUCOSAMINE 2-EPIMERASE_N-ACETYLMANNOSAMINE KINASE"/>
    <property type="match status" value="1"/>
</dbReference>
<evidence type="ECO:0000259" key="2">
    <source>
        <dbReference type="Pfam" id="PF12802"/>
    </source>
</evidence>
<evidence type="ECO:0000256" key="1">
    <source>
        <dbReference type="ARBA" id="ARBA00006479"/>
    </source>
</evidence>
<comment type="similarity">
    <text evidence="1">Belongs to the ROK (NagC/XylR) family.</text>
</comment>
<organism evidence="3 4">
    <name type="scientific">Paramixta manurensis</name>
    <dbReference type="NCBI Taxonomy" id="2740817"/>
    <lineage>
        <taxon>Bacteria</taxon>
        <taxon>Pseudomonadati</taxon>
        <taxon>Pseudomonadota</taxon>
        <taxon>Gammaproteobacteria</taxon>
        <taxon>Enterobacterales</taxon>
        <taxon>Erwiniaceae</taxon>
        <taxon>Paramixta</taxon>
    </lineage>
</organism>
<dbReference type="Proteomes" id="UP000505325">
    <property type="component" value="Chromosome"/>
</dbReference>
<dbReference type="InterPro" id="IPR036388">
    <property type="entry name" value="WH-like_DNA-bd_sf"/>
</dbReference>
<dbReference type="RefSeq" id="WP_173634146.1">
    <property type="nucleotide sequence ID" value="NZ_CP054212.1"/>
</dbReference>
<gene>
    <name evidence="3" type="ORF">PMPD1_2240</name>
</gene>
<reference evidence="3 4" key="1">
    <citation type="submission" date="2020-06" db="EMBL/GenBank/DDBJ databases">
        <title>Genome sequence of Paramixta manurensis strain PD-1.</title>
        <authorList>
            <person name="Lee C.W."/>
            <person name="Kim J."/>
        </authorList>
    </citation>
    <scope>NUCLEOTIDE SEQUENCE [LARGE SCALE GENOMIC DNA]</scope>
    <source>
        <strain evidence="3 4">PD-1</strain>
    </source>
</reference>
<sequence length="376" mass="40080">MLSAIQRELLQLISASEGLSRTELALRTGLSKAAMSAIVRDMLGAGLIIESDTMAGSGQGRPSVKLVMRAEAAYFVGISLNASAVRMVLINLWGEIICRHDFPLVNNPEILVEHIQQALPKLFQDGKITADQVLGIGVTLSGFIDENQATCVQSTLLGWRQVPLAKLLYQAIGIDVFIENDAKALAVSEKLYGHARSLNNFILVTHGDGIGSASFIHGQLYRGAHGGAGEIAHCTIEPGGTPCRCGKRGCLDTIASLIAIQEQAKAEQLAVEDLSQLETLAMNGSAQAIALLHRAGNALGLAMANLIQLQDPETLLLAHQPATFDGLLNTVVRQSLEAHVLPAFAGKTPLIRFTIEPDTWAHAAASVAAHRFLTPR</sequence>